<feature type="transmembrane region" description="Helical" evidence="1">
    <location>
        <begin position="107"/>
        <end position="126"/>
    </location>
</feature>
<keyword evidence="1" id="KW-0812">Transmembrane</keyword>
<feature type="transmembrane region" description="Helical" evidence="1">
    <location>
        <begin position="29"/>
        <end position="52"/>
    </location>
</feature>
<dbReference type="RefSeq" id="WP_074751327.1">
    <property type="nucleotide sequence ID" value="NZ_CAXVJC010000005.1"/>
</dbReference>
<reference evidence="2 3" key="1">
    <citation type="submission" date="2016-10" db="EMBL/GenBank/DDBJ databases">
        <authorList>
            <person name="de Groot N.N."/>
        </authorList>
    </citation>
    <scope>NUCLEOTIDE SEQUENCE [LARGE SCALE GENOMIC DNA]</scope>
    <source>
        <strain evidence="2 3">M79</strain>
    </source>
</reference>
<dbReference type="Pfam" id="PF06541">
    <property type="entry name" value="ABC_trans_CmpB"/>
    <property type="match status" value="1"/>
</dbReference>
<gene>
    <name evidence="2" type="ORF">SAMN05216438_10866</name>
</gene>
<dbReference type="Proteomes" id="UP000181969">
    <property type="component" value="Unassembled WGS sequence"/>
</dbReference>
<feature type="transmembrane region" description="Helical" evidence="1">
    <location>
        <begin position="6"/>
        <end position="24"/>
    </location>
</feature>
<accession>A0A1I4HFN9</accession>
<dbReference type="EMBL" id="FOTJ01000008">
    <property type="protein sequence ID" value="SFL40570.1"/>
    <property type="molecule type" value="Genomic_DNA"/>
</dbReference>
<dbReference type="AlphaFoldDB" id="A0A1I4HFN9"/>
<keyword evidence="1" id="KW-0472">Membrane</keyword>
<evidence type="ECO:0000256" key="1">
    <source>
        <dbReference type="SAM" id="Phobius"/>
    </source>
</evidence>
<dbReference type="InterPro" id="IPR010540">
    <property type="entry name" value="CmpB_TMEM229"/>
</dbReference>
<evidence type="ECO:0000313" key="3">
    <source>
        <dbReference type="Proteomes" id="UP000181969"/>
    </source>
</evidence>
<organism evidence="2 3">
    <name type="scientific">Lactococcus garvieae</name>
    <dbReference type="NCBI Taxonomy" id="1363"/>
    <lineage>
        <taxon>Bacteria</taxon>
        <taxon>Bacillati</taxon>
        <taxon>Bacillota</taxon>
        <taxon>Bacilli</taxon>
        <taxon>Lactobacillales</taxon>
        <taxon>Streptococcaceae</taxon>
        <taxon>Lactococcus</taxon>
    </lineage>
</organism>
<dbReference type="OrthoDB" id="9789229at2"/>
<protein>
    <submittedName>
        <fullName evidence="2">Uncharacterized membrane protein</fullName>
    </submittedName>
</protein>
<feature type="transmembrane region" description="Helical" evidence="1">
    <location>
        <begin position="146"/>
        <end position="165"/>
    </location>
</feature>
<proteinExistence type="predicted"/>
<name>A0A1I4HFN9_9LACT</name>
<feature type="transmembrane region" description="Helical" evidence="1">
    <location>
        <begin position="64"/>
        <end position="86"/>
    </location>
</feature>
<evidence type="ECO:0000313" key="2">
    <source>
        <dbReference type="EMBL" id="SFL40570.1"/>
    </source>
</evidence>
<keyword evidence="1" id="KW-1133">Transmembrane helix</keyword>
<sequence>MNLFMTFMIYSVIGWLWETVYCLVKYKRFVFCGVLLGPYCPVYGCSIAAVLLLTKGIQNSNHLFLLYLFIVLIVTFIEYVGSWILEKLFNMKLWDYSNLPLNIQGRVALPISLFWGVGGLVLIKLIDPAIQDFLRELRAVTGNKLVFILVLLFTADLLSTFSFTLSAKKDFMPLVDSSDNQKPNLKELRFKHIFVADKPSTNGQKILEWLGSKPAKFKYYNLKRIIKNHPNIKIIKK</sequence>